<dbReference type="AlphaFoldDB" id="A0A511X9J9"/>
<dbReference type="SUPFAM" id="SSF159664">
    <property type="entry name" value="CobE/GbiG C-terminal domain-like"/>
    <property type="match status" value="1"/>
</dbReference>
<dbReference type="InterPro" id="IPR002750">
    <property type="entry name" value="CobE/GbiG_C"/>
</dbReference>
<sequence length="125" mass="12469">MKVAGFGFRRAAELASLREALAAAGGAEGLAALATLEEKANAPAFLALAKELGLPVAAVSADAAARIVTLTRSERIMADFGTGSIAEAVALSAAGAGSRLLTPRAVSFDRMATAAIAERTEATGP</sequence>
<dbReference type="EMBL" id="BJYF01000007">
    <property type="protein sequence ID" value="GEN59618.1"/>
    <property type="molecule type" value="Genomic_DNA"/>
</dbReference>
<protein>
    <recommendedName>
        <fullName evidence="1">CobE/GbiG C-terminal domain-containing protein</fullName>
    </recommendedName>
</protein>
<dbReference type="Proteomes" id="UP000321635">
    <property type="component" value="Unassembled WGS sequence"/>
</dbReference>
<reference evidence="2 3" key="1">
    <citation type="submission" date="2019-07" db="EMBL/GenBank/DDBJ databases">
        <title>Whole genome shotgun sequence of Acetobacter nitrogenifigens NBRC 105050.</title>
        <authorList>
            <person name="Hosoyama A."/>
            <person name="Uohara A."/>
            <person name="Ohji S."/>
            <person name="Ichikawa N."/>
        </authorList>
    </citation>
    <scope>NUCLEOTIDE SEQUENCE [LARGE SCALE GENOMIC DNA]</scope>
    <source>
        <strain evidence="2 3">NBRC 105050</strain>
    </source>
</reference>
<keyword evidence="3" id="KW-1185">Reference proteome</keyword>
<dbReference type="InterPro" id="IPR036518">
    <property type="entry name" value="CobE/GbiG_C_sf"/>
</dbReference>
<dbReference type="Gene3D" id="3.30.420.180">
    <property type="entry name" value="CobE/GbiG C-terminal domain"/>
    <property type="match status" value="1"/>
</dbReference>
<dbReference type="Pfam" id="PF01890">
    <property type="entry name" value="CbiG_C"/>
    <property type="match status" value="1"/>
</dbReference>
<gene>
    <name evidence="2" type="ORF">ANI02nite_15020</name>
</gene>
<evidence type="ECO:0000313" key="2">
    <source>
        <dbReference type="EMBL" id="GEN59618.1"/>
    </source>
</evidence>
<name>A0A511X9J9_9PROT</name>
<accession>A0A511X9J9</accession>
<dbReference type="GO" id="GO:0009236">
    <property type="term" value="P:cobalamin biosynthetic process"/>
    <property type="evidence" value="ECO:0007669"/>
    <property type="project" value="InterPro"/>
</dbReference>
<dbReference type="STRING" id="1120919.GCA_000429165_01228"/>
<proteinExistence type="predicted"/>
<evidence type="ECO:0000259" key="1">
    <source>
        <dbReference type="Pfam" id="PF01890"/>
    </source>
</evidence>
<evidence type="ECO:0000313" key="3">
    <source>
        <dbReference type="Proteomes" id="UP000321635"/>
    </source>
</evidence>
<feature type="domain" description="CobE/GbiG C-terminal" evidence="1">
    <location>
        <begin position="3"/>
        <end position="117"/>
    </location>
</feature>
<organism evidence="2 3">
    <name type="scientific">Acetobacter nitrogenifigens DSM 23921 = NBRC 105050</name>
    <dbReference type="NCBI Taxonomy" id="1120919"/>
    <lineage>
        <taxon>Bacteria</taxon>
        <taxon>Pseudomonadati</taxon>
        <taxon>Pseudomonadota</taxon>
        <taxon>Alphaproteobacteria</taxon>
        <taxon>Acetobacterales</taxon>
        <taxon>Acetobacteraceae</taxon>
        <taxon>Acetobacter</taxon>
    </lineage>
</organism>
<dbReference type="RefSeq" id="WP_026397325.1">
    <property type="nucleotide sequence ID" value="NZ_AUBI01000003.1"/>
</dbReference>
<comment type="caution">
    <text evidence="2">The sequence shown here is derived from an EMBL/GenBank/DDBJ whole genome shotgun (WGS) entry which is preliminary data.</text>
</comment>